<evidence type="ECO:0000259" key="1">
    <source>
        <dbReference type="Pfam" id="PF01425"/>
    </source>
</evidence>
<dbReference type="Proteomes" id="UP000509322">
    <property type="component" value="Chromosome 2"/>
</dbReference>
<dbReference type="PANTHER" id="PTHR11895">
    <property type="entry name" value="TRANSAMIDASE"/>
    <property type="match status" value="1"/>
</dbReference>
<dbReference type="AlphaFoldDB" id="A0A7H9BV90"/>
<dbReference type="InterPro" id="IPR023631">
    <property type="entry name" value="Amidase_dom"/>
</dbReference>
<feature type="domain" description="Amidase" evidence="1">
    <location>
        <begin position="39"/>
        <end position="459"/>
    </location>
</feature>
<evidence type="ECO:0000313" key="2">
    <source>
        <dbReference type="EMBL" id="QLH14919.1"/>
    </source>
</evidence>
<dbReference type="RefSeq" id="WP_011749327.1">
    <property type="nucleotide sequence ID" value="NZ_CP058690.1"/>
</dbReference>
<dbReference type="Pfam" id="PF01425">
    <property type="entry name" value="Amidase"/>
    <property type="match status" value="1"/>
</dbReference>
<dbReference type="GO" id="GO:0016787">
    <property type="term" value="F:hydrolase activity"/>
    <property type="evidence" value="ECO:0007669"/>
    <property type="project" value="UniProtKB-KW"/>
</dbReference>
<sequence>MSALKPVTMTEQLRQLRSGETTAEAMMTRAIRRAGDLGHLNAFLTVEPDLALQQARAVDRARTEGAQMPILAGLPIGVKDNIDVEGWVTSGATPALAQLRAKATAPVLQKLLQSQAVLLGKTNLHELAFGVTNTNFTPIPAVRNPHDPARISGGSSGGTAAAIAAGIVSAGLGTDTSGSVRIPAALCGIAGLRPSVGAGGTERRYSSQGVLPISHTNDTPGPMAVSVEDLALLDAVITGTDPVTAKSLKGVRLGVPDCFWIDLDPDVERVCRELCGKLAKAGAELVSVSLPRLRDVWRQVSAPVVLHEPREDIPVWLAANGRSDISIMDIFRQIVNPDVRAAFEVVTSESSDKNYRDAIQNYRPELCRIYDGAFQKNGLAALIFPTVPIPATYIDIESAFGKVKINGEDREIFDTLVRNTDPGANAGLPGLSIPVGWTQSGLPVGIEIDGPVGSDRDVLGIGVSIEREISNQV</sequence>
<dbReference type="Gene3D" id="3.90.1300.10">
    <property type="entry name" value="Amidase signature (AS) domain"/>
    <property type="match status" value="1"/>
</dbReference>
<keyword evidence="2" id="KW-0378">Hydrolase</keyword>
<dbReference type="InterPro" id="IPR000120">
    <property type="entry name" value="Amidase"/>
</dbReference>
<gene>
    <name evidence="2" type="primary">iaaH</name>
    <name evidence="2" type="ORF">HYQ43_11665</name>
</gene>
<dbReference type="NCBIfam" id="NF005688">
    <property type="entry name" value="PRK07488.1"/>
    <property type="match status" value="1"/>
</dbReference>
<proteinExistence type="predicted"/>
<dbReference type="PANTHER" id="PTHR11895:SF151">
    <property type="entry name" value="GLUTAMYL-TRNA(GLN) AMIDOTRANSFERASE SUBUNIT A"/>
    <property type="match status" value="1"/>
</dbReference>
<dbReference type="SUPFAM" id="SSF75304">
    <property type="entry name" value="Amidase signature (AS) enzymes"/>
    <property type="match status" value="1"/>
</dbReference>
<organism evidence="2 3">
    <name type="scientific">Paracoccus pantotrophus</name>
    <name type="common">Thiosphaera pantotropha</name>
    <dbReference type="NCBI Taxonomy" id="82367"/>
    <lineage>
        <taxon>Bacteria</taxon>
        <taxon>Pseudomonadati</taxon>
        <taxon>Pseudomonadota</taxon>
        <taxon>Alphaproteobacteria</taxon>
        <taxon>Rhodobacterales</taxon>
        <taxon>Paracoccaceae</taxon>
        <taxon>Paracoccus</taxon>
    </lineage>
</organism>
<name>A0A7H9BV90_PARPN</name>
<dbReference type="InterPro" id="IPR036928">
    <property type="entry name" value="AS_sf"/>
</dbReference>
<accession>A0A7H9BV90</accession>
<dbReference type="EMBL" id="CP058690">
    <property type="protein sequence ID" value="QLH14919.1"/>
    <property type="molecule type" value="Genomic_DNA"/>
</dbReference>
<protein>
    <submittedName>
        <fullName evidence="2">Indoleacetamide hydrolase</fullName>
    </submittedName>
</protein>
<dbReference type="GeneID" id="93452738"/>
<evidence type="ECO:0000313" key="3">
    <source>
        <dbReference type="Proteomes" id="UP000509322"/>
    </source>
</evidence>
<reference evidence="2 3" key="1">
    <citation type="submission" date="2020-07" db="EMBL/GenBank/DDBJ databases">
        <title>The complete genome of Paracoccus pantotrophus ACCC 10489.</title>
        <authorList>
            <person name="Si Y."/>
        </authorList>
    </citation>
    <scope>NUCLEOTIDE SEQUENCE [LARGE SCALE GENOMIC DNA]</scope>
    <source>
        <strain evidence="2 3">ACCC10489</strain>
    </source>
</reference>